<protein>
    <submittedName>
        <fullName evidence="7">COG3740 Phage head maturation protease</fullName>
    </submittedName>
</protein>
<proteinExistence type="predicted"/>
<sequence length="198" mass="22337">MSELVQWVATEIDEKRSIAYSNLEVRAENEGRTIVGYAAIWDSPSEYMGFTEFVKRGAFSKTLNDGADVRLLIDHEGVPLARSKSGTLALEEDERGLRVEAELDPMNPDAARIISAMKRGDLSQMSFAFRTVKDSWNADRSVRELREVQLFDVSVVTFPAYEQTVAELRKRNEPVTLAPVSTLSLRKNQVALQKLRSR</sequence>
<evidence type="ECO:0000313" key="7">
    <source>
        <dbReference type="EMBL" id="CAB4157921.1"/>
    </source>
</evidence>
<evidence type="ECO:0000256" key="1">
    <source>
        <dbReference type="ARBA" id="ARBA00022612"/>
    </source>
</evidence>
<keyword evidence="3" id="KW-0378">Hydrolase</keyword>
<evidence type="ECO:0000259" key="6">
    <source>
        <dbReference type="Pfam" id="PF04586"/>
    </source>
</evidence>
<evidence type="ECO:0000256" key="4">
    <source>
        <dbReference type="ARBA" id="ARBA00022950"/>
    </source>
</evidence>
<dbReference type="GO" id="GO:0046797">
    <property type="term" value="P:viral procapsid maturation"/>
    <property type="evidence" value="ECO:0007669"/>
    <property type="project" value="UniProtKB-KW"/>
</dbReference>
<keyword evidence="4" id="KW-0118">Viral capsid assembly</keyword>
<reference evidence="7" key="1">
    <citation type="submission" date="2020-04" db="EMBL/GenBank/DDBJ databases">
        <authorList>
            <person name="Chiriac C."/>
            <person name="Salcher M."/>
            <person name="Ghai R."/>
            <person name="Kavagutti S V."/>
        </authorList>
    </citation>
    <scope>NUCLEOTIDE SEQUENCE</scope>
</reference>
<dbReference type="EMBL" id="LR796663">
    <property type="protein sequence ID" value="CAB4157921.1"/>
    <property type="molecule type" value="Genomic_DNA"/>
</dbReference>
<keyword evidence="1" id="KW-1188">Viral release from host cell</keyword>
<gene>
    <name evidence="7" type="ORF">UFOVP691_56</name>
</gene>
<dbReference type="GO" id="GO:0008233">
    <property type="term" value="F:peptidase activity"/>
    <property type="evidence" value="ECO:0007669"/>
    <property type="project" value="UniProtKB-KW"/>
</dbReference>
<feature type="domain" description="Prohead serine protease" evidence="6">
    <location>
        <begin position="22"/>
        <end position="171"/>
    </location>
</feature>
<evidence type="ECO:0000256" key="2">
    <source>
        <dbReference type="ARBA" id="ARBA00022670"/>
    </source>
</evidence>
<organism evidence="7">
    <name type="scientific">uncultured Caudovirales phage</name>
    <dbReference type="NCBI Taxonomy" id="2100421"/>
    <lineage>
        <taxon>Viruses</taxon>
        <taxon>Duplodnaviria</taxon>
        <taxon>Heunggongvirae</taxon>
        <taxon>Uroviricota</taxon>
        <taxon>Caudoviricetes</taxon>
        <taxon>Peduoviridae</taxon>
        <taxon>Maltschvirus</taxon>
        <taxon>Maltschvirus maltsch</taxon>
    </lineage>
</organism>
<accession>A0A6J5NKD5</accession>
<dbReference type="NCBIfam" id="TIGR01543">
    <property type="entry name" value="proheadase_HK97"/>
    <property type="match status" value="1"/>
</dbReference>
<evidence type="ECO:0000256" key="5">
    <source>
        <dbReference type="ARBA" id="ARBA00023045"/>
    </source>
</evidence>
<dbReference type="GO" id="GO:0006508">
    <property type="term" value="P:proteolysis"/>
    <property type="evidence" value="ECO:0007669"/>
    <property type="project" value="UniProtKB-KW"/>
</dbReference>
<dbReference type="Pfam" id="PF04586">
    <property type="entry name" value="Peptidase_S78"/>
    <property type="match status" value="1"/>
</dbReference>
<dbReference type="InterPro" id="IPR054613">
    <property type="entry name" value="Peptidase_S78_dom"/>
</dbReference>
<keyword evidence="5" id="KW-1273">Viral capsid maturation</keyword>
<name>A0A6J5NKD5_9CAUD</name>
<keyword evidence="2 7" id="KW-0645">Protease</keyword>
<dbReference type="InterPro" id="IPR006433">
    <property type="entry name" value="Prohead_protease"/>
</dbReference>
<evidence type="ECO:0000256" key="3">
    <source>
        <dbReference type="ARBA" id="ARBA00022801"/>
    </source>
</evidence>